<accession>A0A0E3GQ62</accession>
<dbReference type="Pfam" id="PF14689">
    <property type="entry name" value="SPOB_a"/>
    <property type="match status" value="1"/>
</dbReference>
<evidence type="ECO:0000256" key="2">
    <source>
        <dbReference type="ARBA" id="ARBA00022679"/>
    </source>
</evidence>
<evidence type="ECO:0000256" key="4">
    <source>
        <dbReference type="SAM" id="Phobius"/>
    </source>
</evidence>
<feature type="domain" description="SpoOB alpha-helical" evidence="6">
    <location>
        <begin position="235"/>
        <end position="291"/>
    </location>
</feature>
<dbReference type="InterPro" id="IPR036890">
    <property type="entry name" value="HATPase_C_sf"/>
</dbReference>
<proteinExistence type="predicted"/>
<keyword evidence="8" id="KW-1185">Reference proteome</keyword>
<dbReference type="InterPro" id="IPR016120">
    <property type="entry name" value="Sig_transdc_His_kin_SpoOB"/>
</dbReference>
<dbReference type="AlphaFoldDB" id="A0A0E3GQ62"/>
<dbReference type="PANTHER" id="PTHR40448">
    <property type="entry name" value="TWO-COMPONENT SENSOR HISTIDINE KINASE"/>
    <property type="match status" value="1"/>
</dbReference>
<dbReference type="InterPro" id="IPR039506">
    <property type="entry name" value="SPOB_a"/>
</dbReference>
<dbReference type="EMBL" id="CP009933">
    <property type="protein sequence ID" value="AKA68016.1"/>
    <property type="molecule type" value="Genomic_DNA"/>
</dbReference>
<evidence type="ECO:0000259" key="5">
    <source>
        <dbReference type="Pfam" id="PF14501"/>
    </source>
</evidence>
<organism evidence="7 8">
    <name type="scientific">Clostridium scatologenes</name>
    <dbReference type="NCBI Taxonomy" id="1548"/>
    <lineage>
        <taxon>Bacteria</taxon>
        <taxon>Bacillati</taxon>
        <taxon>Bacillota</taxon>
        <taxon>Clostridia</taxon>
        <taxon>Eubacteriales</taxon>
        <taxon>Clostridiaceae</taxon>
        <taxon>Clostridium</taxon>
    </lineage>
</organism>
<dbReference type="SUPFAM" id="SSF55874">
    <property type="entry name" value="ATPase domain of HSP90 chaperone/DNA topoisomerase II/histidine kinase"/>
    <property type="match status" value="1"/>
</dbReference>
<dbReference type="Pfam" id="PF14501">
    <property type="entry name" value="HATPase_c_5"/>
    <property type="match status" value="1"/>
</dbReference>
<keyword evidence="4" id="KW-0472">Membrane</keyword>
<evidence type="ECO:0000256" key="3">
    <source>
        <dbReference type="ARBA" id="ARBA00022777"/>
    </source>
</evidence>
<feature type="transmembrane region" description="Helical" evidence="4">
    <location>
        <begin position="188"/>
        <end position="209"/>
    </location>
</feature>
<name>A0A0E3GQ62_CLOSL</name>
<keyword evidence="4" id="KW-1133">Transmembrane helix</keyword>
<evidence type="ECO:0000313" key="8">
    <source>
        <dbReference type="Proteomes" id="UP000033115"/>
    </source>
</evidence>
<protein>
    <submittedName>
        <fullName evidence="7">Signal transduction histidine kinase regulating citrate/malate metabolism</fullName>
    </submittedName>
</protein>
<feature type="transmembrane region" description="Helical" evidence="4">
    <location>
        <begin position="123"/>
        <end position="144"/>
    </location>
</feature>
<evidence type="ECO:0000313" key="7">
    <source>
        <dbReference type="EMBL" id="AKA68016.1"/>
    </source>
</evidence>
<dbReference type="HOGENOM" id="CLU_020211_13_3_9"/>
<feature type="domain" description="Sensor histidine kinase NatK-like C-terminal" evidence="5">
    <location>
        <begin position="328"/>
        <end position="427"/>
    </location>
</feature>
<feature type="transmembrane region" description="Helical" evidence="4">
    <location>
        <begin position="6"/>
        <end position="23"/>
    </location>
</feature>
<sequence>MGVGEYYELIFNIIDNYLLYFFLKHFFKNRINEKSIIAISILMQSFILQLLNMYFGTGDFFSFIIMLCIVNMVYFTIFECKLRNLIFLTLLFFVLMSVCDLISTTSISIIFKVSINKLSEENIYRIFTSVVSRVLMYVCIIFFRKFKVNPFYIKKMYIYQISVIFMINILFIFILFNTYQEKTFLKSNVFIAFITLVMIIFSFIIIKIIQQVAIYSKEEYEWLMQEKEYKRQIFYTNSIQDLVYRLRAQRHDFNNHIGCICGLVGIGEFKEVEEYCKKILNQVSNLNIITNIDNCVIASILNFKLSLVSEKQIKLDIDINLPKDIKINSIDISIILGNALDNALEACEKCPSTDRFIIIRMYIDKSYLVIKISNSKVNKILSNYATTKQDKENHGFGIQNINYIVTKYNGLIQIDENENLFTLNIGILIKE</sequence>
<keyword evidence="3 7" id="KW-0418">Kinase</keyword>
<dbReference type="InterPro" id="IPR032834">
    <property type="entry name" value="NatK-like_C"/>
</dbReference>
<dbReference type="GO" id="GO:0042802">
    <property type="term" value="F:identical protein binding"/>
    <property type="evidence" value="ECO:0007669"/>
    <property type="project" value="TreeGrafter"/>
</dbReference>
<dbReference type="RefSeq" id="WP_029159520.1">
    <property type="nucleotide sequence ID" value="NZ_CP009933.1"/>
</dbReference>
<dbReference type="Gene3D" id="1.10.287.130">
    <property type="match status" value="1"/>
</dbReference>
<dbReference type="CDD" id="cd16935">
    <property type="entry name" value="HATPase_AgrC-ComD-like"/>
    <property type="match status" value="1"/>
</dbReference>
<dbReference type="Proteomes" id="UP000033115">
    <property type="component" value="Chromosome"/>
</dbReference>
<keyword evidence="4" id="KW-0812">Transmembrane</keyword>
<gene>
    <name evidence="7" type="ORF">CSCA_0891</name>
</gene>
<feature type="transmembrane region" description="Helical" evidence="4">
    <location>
        <begin position="35"/>
        <end position="54"/>
    </location>
</feature>
<dbReference type="SUPFAM" id="SSF55890">
    <property type="entry name" value="Sporulation response regulatory protein Spo0B"/>
    <property type="match status" value="1"/>
</dbReference>
<keyword evidence="2" id="KW-0808">Transferase</keyword>
<evidence type="ECO:0000259" key="6">
    <source>
        <dbReference type="Pfam" id="PF14689"/>
    </source>
</evidence>
<feature type="transmembrane region" description="Helical" evidence="4">
    <location>
        <begin position="85"/>
        <end position="111"/>
    </location>
</feature>
<evidence type="ECO:0000256" key="1">
    <source>
        <dbReference type="ARBA" id="ARBA00022553"/>
    </source>
</evidence>
<feature type="transmembrane region" description="Helical" evidence="4">
    <location>
        <begin position="60"/>
        <end position="78"/>
    </location>
</feature>
<dbReference type="KEGG" id="csq:CSCA_0891"/>
<dbReference type="Gene3D" id="3.30.565.10">
    <property type="entry name" value="Histidine kinase-like ATPase, C-terminal domain"/>
    <property type="match status" value="1"/>
</dbReference>
<reference evidence="7 8" key="1">
    <citation type="journal article" date="2015" name="J. Biotechnol.">
        <title>Complete genome sequence of a malodorant-producing acetogen, Clostridium scatologenes ATCC 25775(T).</title>
        <authorList>
            <person name="Zhu Z."/>
            <person name="Guo T."/>
            <person name="Zheng H."/>
            <person name="Song T."/>
            <person name="Ouyang P."/>
            <person name="Xie J."/>
        </authorList>
    </citation>
    <scope>NUCLEOTIDE SEQUENCE [LARGE SCALE GENOMIC DNA]</scope>
    <source>
        <strain evidence="7 8">ATCC 25775</strain>
    </source>
</reference>
<dbReference type="STRING" id="1548.CSCA_0891"/>
<dbReference type="GO" id="GO:0000155">
    <property type="term" value="F:phosphorelay sensor kinase activity"/>
    <property type="evidence" value="ECO:0007669"/>
    <property type="project" value="InterPro"/>
</dbReference>
<dbReference type="PANTHER" id="PTHR40448:SF1">
    <property type="entry name" value="TWO-COMPONENT SENSOR HISTIDINE KINASE"/>
    <property type="match status" value="1"/>
</dbReference>
<keyword evidence="1" id="KW-0597">Phosphoprotein</keyword>
<feature type="transmembrane region" description="Helical" evidence="4">
    <location>
        <begin position="156"/>
        <end position="176"/>
    </location>
</feature>